<comment type="caution">
    <text evidence="1">The sequence shown here is derived from an EMBL/GenBank/DDBJ whole genome shotgun (WGS) entry which is preliminary data.</text>
</comment>
<sequence length="521" mass="58412">MKSPRLYEHVRREGILILPSRSCLKVHMRKYKSGFGFNPAIITGISSKTKPMDEFKCHGGLIVNEMKLSECVDVGAGGKLEQLVDLGKLTLESDKHIPSDHGLMIMFQPFAGSWHQILGVFASRGNVNAQLLSKILIEAILLAEKAGLKVDFITADGASWNRSMWRLFGISGSSTSIKPSAPHPVDPGRRFFFISDFPHLVKCVRNGLLKARYKTPEGSVYIEHIKAAHNDDKCPLTLKVMPKITLAHMSPNNFEKMEVNLAFHLFSLEVIRGLYFYRKEVEKEWGDPAPTQAFVLLMWKLIKAMTARIPSEALEPNSEHEKNIKDALGYLNRWEAHAETSPAGFLTASTVEGLGLTLQATLDLMEYLHKKLGLKYLLTSRLSQDGLEKLFGIIRQFSGCNDHPTATQFLLTVNCLNEAKEELAMFTKFCDNGGLLYPSEKLFSFVDALEITFTMSFSYNELHSDSLEELVSCMQKNDCTLGCAQHGPSLTKQDHPEQKPQKPRLVRLKTTLPAKRASSRL</sequence>
<evidence type="ECO:0000313" key="2">
    <source>
        <dbReference type="Proteomes" id="UP000821845"/>
    </source>
</evidence>
<gene>
    <name evidence="1" type="ORF">HPB50_006054</name>
</gene>
<keyword evidence="2" id="KW-1185">Reference proteome</keyword>
<name>A0ACB7SCK7_HYAAI</name>
<protein>
    <submittedName>
        <fullName evidence="1">Uncharacterized protein</fullName>
    </submittedName>
</protein>
<proteinExistence type="predicted"/>
<reference evidence="1" key="1">
    <citation type="submission" date="2020-05" db="EMBL/GenBank/DDBJ databases">
        <title>Large-scale comparative analyses of tick genomes elucidate their genetic diversity and vector capacities.</title>
        <authorList>
            <person name="Jia N."/>
            <person name="Wang J."/>
            <person name="Shi W."/>
            <person name="Du L."/>
            <person name="Sun Y."/>
            <person name="Zhan W."/>
            <person name="Jiang J."/>
            <person name="Wang Q."/>
            <person name="Zhang B."/>
            <person name="Ji P."/>
            <person name="Sakyi L.B."/>
            <person name="Cui X."/>
            <person name="Yuan T."/>
            <person name="Jiang B."/>
            <person name="Yang W."/>
            <person name="Lam T.T.-Y."/>
            <person name="Chang Q."/>
            <person name="Ding S."/>
            <person name="Wang X."/>
            <person name="Zhu J."/>
            <person name="Ruan X."/>
            <person name="Zhao L."/>
            <person name="Wei J."/>
            <person name="Que T."/>
            <person name="Du C."/>
            <person name="Cheng J."/>
            <person name="Dai P."/>
            <person name="Han X."/>
            <person name="Huang E."/>
            <person name="Gao Y."/>
            <person name="Liu J."/>
            <person name="Shao H."/>
            <person name="Ye R."/>
            <person name="Li L."/>
            <person name="Wei W."/>
            <person name="Wang X."/>
            <person name="Wang C."/>
            <person name="Yang T."/>
            <person name="Huo Q."/>
            <person name="Li W."/>
            <person name="Guo W."/>
            <person name="Chen H."/>
            <person name="Zhou L."/>
            <person name="Ni X."/>
            <person name="Tian J."/>
            <person name="Zhou Y."/>
            <person name="Sheng Y."/>
            <person name="Liu T."/>
            <person name="Pan Y."/>
            <person name="Xia L."/>
            <person name="Li J."/>
            <person name="Zhao F."/>
            <person name="Cao W."/>
        </authorList>
    </citation>
    <scope>NUCLEOTIDE SEQUENCE</scope>
    <source>
        <strain evidence="1">Hyas-2018</strain>
    </source>
</reference>
<evidence type="ECO:0000313" key="1">
    <source>
        <dbReference type="EMBL" id="KAH6932453.1"/>
    </source>
</evidence>
<accession>A0ACB7SCK7</accession>
<dbReference type="EMBL" id="CM023484">
    <property type="protein sequence ID" value="KAH6932453.1"/>
    <property type="molecule type" value="Genomic_DNA"/>
</dbReference>
<organism evidence="1 2">
    <name type="scientific">Hyalomma asiaticum</name>
    <name type="common">Tick</name>
    <dbReference type="NCBI Taxonomy" id="266040"/>
    <lineage>
        <taxon>Eukaryota</taxon>
        <taxon>Metazoa</taxon>
        <taxon>Ecdysozoa</taxon>
        <taxon>Arthropoda</taxon>
        <taxon>Chelicerata</taxon>
        <taxon>Arachnida</taxon>
        <taxon>Acari</taxon>
        <taxon>Parasitiformes</taxon>
        <taxon>Ixodida</taxon>
        <taxon>Ixodoidea</taxon>
        <taxon>Ixodidae</taxon>
        <taxon>Hyalomminae</taxon>
        <taxon>Hyalomma</taxon>
    </lineage>
</organism>
<dbReference type="Proteomes" id="UP000821845">
    <property type="component" value="Chromosome 4"/>
</dbReference>